<keyword evidence="1" id="KW-0479">Metal-binding</keyword>
<reference evidence="6 7" key="1">
    <citation type="journal article" date="2016" name="Sci. Rep.">
        <title>The genome sequence of the outbreeding globe artichoke constructed de novo incorporating a phase-aware low-pass sequencing strategy of F1 progeny.</title>
        <authorList>
            <person name="Scaglione D."/>
            <person name="Reyes-Chin-Wo S."/>
            <person name="Acquadro A."/>
            <person name="Froenicke L."/>
            <person name="Portis E."/>
            <person name="Beitel C."/>
            <person name="Tirone M."/>
            <person name="Mauro R."/>
            <person name="Lo Monaco A."/>
            <person name="Mauromicale G."/>
            <person name="Faccioli P."/>
            <person name="Cattivelli L."/>
            <person name="Rieseberg L."/>
            <person name="Michelmore R."/>
            <person name="Lanteri S."/>
        </authorList>
    </citation>
    <scope>NUCLEOTIDE SEQUENCE [LARGE SCALE GENOMIC DNA]</scope>
    <source>
        <strain evidence="6">2C</strain>
    </source>
</reference>
<dbReference type="PANTHER" id="PTHR34396">
    <property type="entry name" value="OS03G0264950 PROTEIN-RELATED"/>
    <property type="match status" value="1"/>
</dbReference>
<evidence type="ECO:0000313" key="7">
    <source>
        <dbReference type="Proteomes" id="UP000243975"/>
    </source>
</evidence>
<dbReference type="Pfam" id="PF02892">
    <property type="entry name" value="zf-BED"/>
    <property type="match status" value="1"/>
</dbReference>
<keyword evidence="3" id="KW-0862">Zinc</keyword>
<sequence length="182" mass="20159">MRFKFLCAIATSSLSLSGRNWVYSSGSVISTFANWENISKYLSRLASKHVDMAWQQSLDSMEISDEAVLVDCSRLKSAVWKDFDRVKRGDACVAVCKHCKKKLSGSSTSGTSHLRNHLIRCRRRSNHDVSQMLTSKGKKKEGSLVPVNFTFDHDQGKADIPNLVTDSKASSSSSTLAICYDA</sequence>
<dbReference type="Gramene" id="KVH95835">
    <property type="protein sequence ID" value="KVH95835"/>
    <property type="gene ID" value="Ccrd_002080"/>
</dbReference>
<protein>
    <submittedName>
        <fullName evidence="6">Zinc finger, BED-type predicted</fullName>
    </submittedName>
</protein>
<comment type="caution">
    <text evidence="6">The sequence shown here is derived from an EMBL/GenBank/DDBJ whole genome shotgun (WGS) entry which is preliminary data.</text>
</comment>
<evidence type="ECO:0000256" key="2">
    <source>
        <dbReference type="ARBA" id="ARBA00022771"/>
    </source>
</evidence>
<dbReference type="GO" id="GO:0005634">
    <property type="term" value="C:nucleus"/>
    <property type="evidence" value="ECO:0007669"/>
    <property type="project" value="TreeGrafter"/>
</dbReference>
<dbReference type="SUPFAM" id="SSF57667">
    <property type="entry name" value="beta-beta-alpha zinc fingers"/>
    <property type="match status" value="1"/>
</dbReference>
<proteinExistence type="predicted"/>
<dbReference type="PANTHER" id="PTHR34396:SF22">
    <property type="entry name" value="ZINC FINGER BED DOMAIN-CONTAINING PROTEIN DAYSLEEPER-LIKE"/>
    <property type="match status" value="1"/>
</dbReference>
<organism evidence="6 7">
    <name type="scientific">Cynara cardunculus var. scolymus</name>
    <name type="common">Globe artichoke</name>
    <name type="synonym">Cynara scolymus</name>
    <dbReference type="NCBI Taxonomy" id="59895"/>
    <lineage>
        <taxon>Eukaryota</taxon>
        <taxon>Viridiplantae</taxon>
        <taxon>Streptophyta</taxon>
        <taxon>Embryophyta</taxon>
        <taxon>Tracheophyta</taxon>
        <taxon>Spermatophyta</taxon>
        <taxon>Magnoliopsida</taxon>
        <taxon>eudicotyledons</taxon>
        <taxon>Gunneridae</taxon>
        <taxon>Pentapetalae</taxon>
        <taxon>asterids</taxon>
        <taxon>campanulids</taxon>
        <taxon>Asterales</taxon>
        <taxon>Asteraceae</taxon>
        <taxon>Carduoideae</taxon>
        <taxon>Cardueae</taxon>
        <taxon>Carduinae</taxon>
        <taxon>Cynara</taxon>
    </lineage>
</organism>
<dbReference type="InterPro" id="IPR003656">
    <property type="entry name" value="Znf_BED"/>
</dbReference>
<evidence type="ECO:0000259" key="5">
    <source>
        <dbReference type="PROSITE" id="PS50808"/>
    </source>
</evidence>
<evidence type="ECO:0000256" key="4">
    <source>
        <dbReference type="PROSITE-ProRule" id="PRU00027"/>
    </source>
</evidence>
<dbReference type="InterPro" id="IPR036236">
    <property type="entry name" value="Znf_C2H2_sf"/>
</dbReference>
<keyword evidence="7" id="KW-1185">Reference proteome</keyword>
<dbReference type="InterPro" id="IPR053031">
    <property type="entry name" value="Cuticle_assoc_protein"/>
</dbReference>
<dbReference type="PROSITE" id="PS50808">
    <property type="entry name" value="ZF_BED"/>
    <property type="match status" value="1"/>
</dbReference>
<evidence type="ECO:0000256" key="1">
    <source>
        <dbReference type="ARBA" id="ARBA00022723"/>
    </source>
</evidence>
<gene>
    <name evidence="6" type="ORF">Ccrd_002080</name>
</gene>
<accession>A0A103XS21</accession>
<dbReference type="EMBL" id="LEKV01004375">
    <property type="protein sequence ID" value="KVH95835.1"/>
    <property type="molecule type" value="Genomic_DNA"/>
</dbReference>
<dbReference type="AlphaFoldDB" id="A0A103XS21"/>
<dbReference type="GO" id="GO:1990837">
    <property type="term" value="F:sequence-specific double-stranded DNA binding"/>
    <property type="evidence" value="ECO:0007669"/>
    <property type="project" value="TreeGrafter"/>
</dbReference>
<dbReference type="SMART" id="SM00614">
    <property type="entry name" value="ZnF_BED"/>
    <property type="match status" value="1"/>
</dbReference>
<dbReference type="GO" id="GO:0006357">
    <property type="term" value="P:regulation of transcription by RNA polymerase II"/>
    <property type="evidence" value="ECO:0007669"/>
    <property type="project" value="TreeGrafter"/>
</dbReference>
<evidence type="ECO:0000256" key="3">
    <source>
        <dbReference type="ARBA" id="ARBA00022833"/>
    </source>
</evidence>
<feature type="domain" description="BED-type" evidence="5">
    <location>
        <begin position="74"/>
        <end position="129"/>
    </location>
</feature>
<dbReference type="Proteomes" id="UP000243975">
    <property type="component" value="Unassembled WGS sequence"/>
</dbReference>
<dbReference type="GO" id="GO:0008270">
    <property type="term" value="F:zinc ion binding"/>
    <property type="evidence" value="ECO:0007669"/>
    <property type="project" value="UniProtKB-KW"/>
</dbReference>
<name>A0A103XS21_CYNCS</name>
<keyword evidence="2 4" id="KW-0863">Zinc-finger</keyword>
<evidence type="ECO:0000313" key="6">
    <source>
        <dbReference type="EMBL" id="KVH95835.1"/>
    </source>
</evidence>